<proteinExistence type="predicted"/>
<evidence type="ECO:0000256" key="1">
    <source>
        <dbReference type="SAM" id="MobiDB-lite"/>
    </source>
</evidence>
<name>A0A453K0K6_AEGTS</name>
<reference evidence="2" key="3">
    <citation type="journal article" date="2017" name="Nature">
        <title>Genome sequence of the progenitor of the wheat D genome Aegilops tauschii.</title>
        <authorList>
            <person name="Luo M.C."/>
            <person name="Gu Y.Q."/>
            <person name="Puiu D."/>
            <person name="Wang H."/>
            <person name="Twardziok S.O."/>
            <person name="Deal K.R."/>
            <person name="Huo N."/>
            <person name="Zhu T."/>
            <person name="Wang L."/>
            <person name="Wang Y."/>
            <person name="McGuire P.E."/>
            <person name="Liu S."/>
            <person name="Long H."/>
            <person name="Ramasamy R.K."/>
            <person name="Rodriguez J.C."/>
            <person name="Van S.L."/>
            <person name="Yuan L."/>
            <person name="Wang Z."/>
            <person name="Xia Z."/>
            <person name="Xiao L."/>
            <person name="Anderson O.D."/>
            <person name="Ouyang S."/>
            <person name="Liang Y."/>
            <person name="Zimin A.V."/>
            <person name="Pertea G."/>
            <person name="Qi P."/>
            <person name="Bennetzen J.L."/>
            <person name="Dai X."/>
            <person name="Dawson M.W."/>
            <person name="Muller H.G."/>
            <person name="Kugler K."/>
            <person name="Rivarola-Duarte L."/>
            <person name="Spannagl M."/>
            <person name="Mayer K.F.X."/>
            <person name="Lu F.H."/>
            <person name="Bevan M.W."/>
            <person name="Leroy P."/>
            <person name="Li P."/>
            <person name="You F.M."/>
            <person name="Sun Q."/>
            <person name="Liu Z."/>
            <person name="Lyons E."/>
            <person name="Wicker T."/>
            <person name="Salzberg S.L."/>
            <person name="Devos K.M."/>
            <person name="Dvorak J."/>
        </authorList>
    </citation>
    <scope>NUCLEOTIDE SEQUENCE [LARGE SCALE GENOMIC DNA]</scope>
    <source>
        <strain evidence="2">cv. AL8/78</strain>
    </source>
</reference>
<dbReference type="AlphaFoldDB" id="A0A453K0K6"/>
<dbReference type="Proteomes" id="UP000015105">
    <property type="component" value="Chromosome 5D"/>
</dbReference>
<accession>A0A453K0K6</accession>
<feature type="region of interest" description="Disordered" evidence="1">
    <location>
        <begin position="31"/>
        <end position="71"/>
    </location>
</feature>
<reference evidence="2" key="5">
    <citation type="journal article" date="2021" name="G3 (Bethesda)">
        <title>Aegilops tauschii genome assembly Aet v5.0 features greater sequence contiguity and improved annotation.</title>
        <authorList>
            <person name="Wang L."/>
            <person name="Zhu T."/>
            <person name="Rodriguez J.C."/>
            <person name="Deal K.R."/>
            <person name="Dubcovsky J."/>
            <person name="McGuire P.E."/>
            <person name="Lux T."/>
            <person name="Spannagl M."/>
            <person name="Mayer K.F.X."/>
            <person name="Baldrich P."/>
            <person name="Meyers B.C."/>
            <person name="Huo N."/>
            <person name="Gu Y.Q."/>
            <person name="Zhou H."/>
            <person name="Devos K.M."/>
            <person name="Bennetzen J.L."/>
            <person name="Unver T."/>
            <person name="Budak H."/>
            <person name="Gulick P.J."/>
            <person name="Galiba G."/>
            <person name="Kalapos B."/>
            <person name="Nelson D.R."/>
            <person name="Li P."/>
            <person name="You F.M."/>
            <person name="Luo M.C."/>
            <person name="Dvorak J."/>
        </authorList>
    </citation>
    <scope>NUCLEOTIDE SEQUENCE [LARGE SCALE GENOMIC DNA]</scope>
    <source>
        <strain evidence="2">cv. AL8/78</strain>
    </source>
</reference>
<protein>
    <submittedName>
        <fullName evidence="2">Uncharacterized protein</fullName>
    </submittedName>
</protein>
<reference evidence="3" key="1">
    <citation type="journal article" date="2014" name="Science">
        <title>Ancient hybridizations among the ancestral genomes of bread wheat.</title>
        <authorList>
            <consortium name="International Wheat Genome Sequencing Consortium,"/>
            <person name="Marcussen T."/>
            <person name="Sandve S.R."/>
            <person name="Heier L."/>
            <person name="Spannagl M."/>
            <person name="Pfeifer M."/>
            <person name="Jakobsen K.S."/>
            <person name="Wulff B.B."/>
            <person name="Steuernagel B."/>
            <person name="Mayer K.F."/>
            <person name="Olsen O.A."/>
        </authorList>
    </citation>
    <scope>NUCLEOTIDE SEQUENCE [LARGE SCALE GENOMIC DNA]</scope>
    <source>
        <strain evidence="3">cv. AL8/78</strain>
    </source>
</reference>
<reference evidence="3" key="2">
    <citation type="journal article" date="2017" name="Nat. Plants">
        <title>The Aegilops tauschii genome reveals multiple impacts of transposons.</title>
        <authorList>
            <person name="Zhao G."/>
            <person name="Zou C."/>
            <person name="Li K."/>
            <person name="Wang K."/>
            <person name="Li T."/>
            <person name="Gao L."/>
            <person name="Zhang X."/>
            <person name="Wang H."/>
            <person name="Yang Z."/>
            <person name="Liu X."/>
            <person name="Jiang W."/>
            <person name="Mao L."/>
            <person name="Kong X."/>
            <person name="Jiao Y."/>
            <person name="Jia J."/>
        </authorList>
    </citation>
    <scope>NUCLEOTIDE SEQUENCE [LARGE SCALE GENOMIC DNA]</scope>
    <source>
        <strain evidence="3">cv. AL8/78</strain>
    </source>
</reference>
<dbReference type="EnsemblPlants" id="AET5Gv20253600.7">
    <property type="protein sequence ID" value="AET5Gv20253600.7"/>
    <property type="gene ID" value="AET5Gv20253600"/>
</dbReference>
<organism evidence="2 3">
    <name type="scientific">Aegilops tauschii subsp. strangulata</name>
    <name type="common">Goatgrass</name>
    <dbReference type="NCBI Taxonomy" id="200361"/>
    <lineage>
        <taxon>Eukaryota</taxon>
        <taxon>Viridiplantae</taxon>
        <taxon>Streptophyta</taxon>
        <taxon>Embryophyta</taxon>
        <taxon>Tracheophyta</taxon>
        <taxon>Spermatophyta</taxon>
        <taxon>Magnoliopsida</taxon>
        <taxon>Liliopsida</taxon>
        <taxon>Poales</taxon>
        <taxon>Poaceae</taxon>
        <taxon>BOP clade</taxon>
        <taxon>Pooideae</taxon>
        <taxon>Triticodae</taxon>
        <taxon>Triticeae</taxon>
        <taxon>Triticinae</taxon>
        <taxon>Aegilops</taxon>
    </lineage>
</organism>
<evidence type="ECO:0000313" key="2">
    <source>
        <dbReference type="EnsemblPlants" id="AET5Gv20253600.7"/>
    </source>
</evidence>
<sequence length="96" mass="11079">QKHTDLSIAKNTASCVLHPLQNISSPCARSGRLGFQGSPQSESVWDSPFKFARRRSPPPPAHPRRPPFLSRSSQSAYFRWLVRDYSRCRSKLRRER</sequence>
<keyword evidence="3" id="KW-1185">Reference proteome</keyword>
<dbReference type="Gramene" id="AET5Gv20253600.7">
    <property type="protein sequence ID" value="AET5Gv20253600.7"/>
    <property type="gene ID" value="AET5Gv20253600"/>
</dbReference>
<evidence type="ECO:0000313" key="3">
    <source>
        <dbReference type="Proteomes" id="UP000015105"/>
    </source>
</evidence>
<reference evidence="2" key="4">
    <citation type="submission" date="2019-03" db="UniProtKB">
        <authorList>
            <consortium name="EnsemblPlants"/>
        </authorList>
    </citation>
    <scope>IDENTIFICATION</scope>
</reference>